<feature type="transmembrane region" description="Helical" evidence="6">
    <location>
        <begin position="55"/>
        <end position="72"/>
    </location>
</feature>
<dbReference type="eggNOG" id="COG3714">
    <property type="taxonomic scope" value="Bacteria"/>
</dbReference>
<evidence type="ECO:0000313" key="7">
    <source>
        <dbReference type="EMBL" id="KNY27952.1"/>
    </source>
</evidence>
<evidence type="ECO:0000256" key="3">
    <source>
        <dbReference type="ARBA" id="ARBA00022692"/>
    </source>
</evidence>
<organism evidence="7 8">
    <name type="scientific">Pseudobacteroides cellulosolvens ATCC 35603 = DSM 2933</name>
    <dbReference type="NCBI Taxonomy" id="398512"/>
    <lineage>
        <taxon>Bacteria</taxon>
        <taxon>Bacillati</taxon>
        <taxon>Bacillota</taxon>
        <taxon>Clostridia</taxon>
        <taxon>Eubacteriales</taxon>
        <taxon>Oscillospiraceae</taxon>
        <taxon>Pseudobacteroides</taxon>
    </lineage>
</organism>
<feature type="transmembrane region" description="Helical" evidence="6">
    <location>
        <begin position="140"/>
        <end position="160"/>
    </location>
</feature>
<dbReference type="AlphaFoldDB" id="A0A0L6JRD2"/>
<feature type="transmembrane region" description="Helical" evidence="6">
    <location>
        <begin position="77"/>
        <end position="97"/>
    </location>
</feature>
<dbReference type="GO" id="GO:0016787">
    <property type="term" value="F:hydrolase activity"/>
    <property type="evidence" value="ECO:0007669"/>
    <property type="project" value="TreeGrafter"/>
</dbReference>
<proteinExistence type="inferred from homology"/>
<evidence type="ECO:0000256" key="4">
    <source>
        <dbReference type="ARBA" id="ARBA00022989"/>
    </source>
</evidence>
<feature type="transmembrane region" description="Helical" evidence="6">
    <location>
        <begin position="172"/>
        <end position="193"/>
    </location>
</feature>
<evidence type="ECO:0000256" key="2">
    <source>
        <dbReference type="ARBA" id="ARBA00007375"/>
    </source>
</evidence>
<dbReference type="RefSeq" id="WP_036938983.1">
    <property type="nucleotide sequence ID" value="NZ_JQKC01000008.1"/>
</dbReference>
<keyword evidence="8" id="KW-1185">Reference proteome</keyword>
<keyword evidence="5 6" id="KW-0472">Membrane</keyword>
<dbReference type="Proteomes" id="UP000036923">
    <property type="component" value="Unassembled WGS sequence"/>
</dbReference>
<feature type="transmembrane region" description="Helical" evidence="6">
    <location>
        <begin position="214"/>
        <end position="233"/>
    </location>
</feature>
<dbReference type="GO" id="GO:0016020">
    <property type="term" value="C:membrane"/>
    <property type="evidence" value="ECO:0007669"/>
    <property type="project" value="UniProtKB-SubCell"/>
</dbReference>
<evidence type="ECO:0000313" key="8">
    <source>
        <dbReference type="Proteomes" id="UP000036923"/>
    </source>
</evidence>
<dbReference type="PANTHER" id="PTHR31885">
    <property type="entry name" value="GH04784P"/>
    <property type="match status" value="1"/>
</dbReference>
<dbReference type="InterPro" id="IPR012506">
    <property type="entry name" value="TMEM86B-like"/>
</dbReference>
<name>A0A0L6JRD2_9FIRM</name>
<gene>
    <name evidence="7" type="ORF">Bccel_3223</name>
</gene>
<evidence type="ECO:0000256" key="1">
    <source>
        <dbReference type="ARBA" id="ARBA00004141"/>
    </source>
</evidence>
<feature type="transmembrane region" description="Helical" evidence="6">
    <location>
        <begin position="109"/>
        <end position="128"/>
    </location>
</feature>
<dbReference type="STRING" id="398512.Bccel_3223"/>
<dbReference type="Pfam" id="PF07947">
    <property type="entry name" value="YhhN"/>
    <property type="match status" value="1"/>
</dbReference>
<dbReference type="PANTHER" id="PTHR31885:SF6">
    <property type="entry name" value="GH04784P"/>
    <property type="match status" value="1"/>
</dbReference>
<dbReference type="EMBL" id="LGTC01000001">
    <property type="protein sequence ID" value="KNY27952.1"/>
    <property type="molecule type" value="Genomic_DNA"/>
</dbReference>
<comment type="similarity">
    <text evidence="2">Belongs to the TMEM86 family.</text>
</comment>
<comment type="caution">
    <text evidence="7">The sequence shown here is derived from an EMBL/GenBank/DDBJ whole genome shotgun (WGS) entry which is preliminary data.</text>
</comment>
<evidence type="ECO:0000256" key="6">
    <source>
        <dbReference type="SAM" id="Phobius"/>
    </source>
</evidence>
<comment type="subcellular location">
    <subcellularLocation>
        <location evidence="1">Membrane</location>
        <topology evidence="1">Multi-pass membrane protein</topology>
    </subcellularLocation>
</comment>
<keyword evidence="4 6" id="KW-1133">Transmembrane helix</keyword>
<evidence type="ECO:0000256" key="5">
    <source>
        <dbReference type="ARBA" id="ARBA00023136"/>
    </source>
</evidence>
<sequence precursor="true">MLINLIILFLFIIFFSLNIFADAKRRAELGTVTKPLLVPSIILFYALNTENMDKLLIMALFFGFIGDVVLLGREKLFIYWGMAAFLTGHIFYTVTFVNSIDNFHVINPWFYLMIMPYLIYGSFMIGYLWKNIKVSSGGKLLISTMIIYMCALFAMSFTSLCRLWTAFNAGTLLPFIGSLFFISSDSYLACQIVKEKLNYVQTYYKKSNIDTMEVIIMVTYVVAQSLIMLGFLFQ</sequence>
<accession>A0A0L6JRD2</accession>
<keyword evidence="3 6" id="KW-0812">Transmembrane</keyword>
<protein>
    <submittedName>
        <fullName evidence="7">YhhN family protein</fullName>
    </submittedName>
</protein>
<dbReference type="OrthoDB" id="5592477at2"/>
<reference evidence="8" key="1">
    <citation type="submission" date="2015-07" db="EMBL/GenBank/DDBJ databases">
        <title>Near-Complete Genome Sequence of the Cellulolytic Bacterium Bacteroides (Pseudobacteroides) cellulosolvens ATCC 35603.</title>
        <authorList>
            <person name="Dassa B."/>
            <person name="Utturkar S.M."/>
            <person name="Klingeman D.M."/>
            <person name="Hurt R.A."/>
            <person name="Keller M."/>
            <person name="Xu J."/>
            <person name="Reddy Y.H.K."/>
            <person name="Borovok I."/>
            <person name="Grinberg I.R."/>
            <person name="Lamed R."/>
            <person name="Zhivin O."/>
            <person name="Bayer E.A."/>
            <person name="Brown S.D."/>
        </authorList>
    </citation>
    <scope>NUCLEOTIDE SEQUENCE [LARGE SCALE GENOMIC DNA]</scope>
    <source>
        <strain evidence="8">DSM 2933</strain>
    </source>
</reference>